<sequence length="298" mass="33413">MFSLSNAPSGRGEPRTPTVSDQRYSSTRGSSEAPARLRFTSVQAQNSEAVVASIASYLGDRLGLPVDFVDDVPWPERERMLDAGEIQVGWICGLPYTWRVRSRIELLAAPVMRGSRYENRPVYFSDVLVRHDSRHRCFEDLRGLRWAYNEPHSHSGYNVVRYHVARSGVGQGFFGKLVESGAHQESLRMILDGEVDASAIDSMVLDRELALHPEHYRGRLRTLVTLGPSPAPPWVVHQRVAPGLRVALHEALTRMHTTREGRAILEAGQTERFAAVTDRDYDPIREMERVATGVVLSA</sequence>
<dbReference type="AlphaFoldDB" id="A0A956RPG8"/>
<dbReference type="Gene3D" id="3.40.190.10">
    <property type="entry name" value="Periplasmic binding protein-like II"/>
    <property type="match status" value="2"/>
</dbReference>
<dbReference type="EMBL" id="JAGQHR010000428">
    <property type="protein sequence ID" value="MCA9728606.1"/>
    <property type="molecule type" value="Genomic_DNA"/>
</dbReference>
<feature type="compositionally biased region" description="Polar residues" evidence="1">
    <location>
        <begin position="17"/>
        <end position="30"/>
    </location>
</feature>
<dbReference type="Proteomes" id="UP000697710">
    <property type="component" value="Unassembled WGS sequence"/>
</dbReference>
<dbReference type="SUPFAM" id="SSF53850">
    <property type="entry name" value="Periplasmic binding protein-like II"/>
    <property type="match status" value="1"/>
</dbReference>
<evidence type="ECO:0000313" key="2">
    <source>
        <dbReference type="EMBL" id="MCA9728606.1"/>
    </source>
</evidence>
<gene>
    <name evidence="2" type="ORF">KC729_13035</name>
</gene>
<protein>
    <submittedName>
        <fullName evidence="2">PhnD/SsuA/transferrin family substrate-binding protein</fullName>
    </submittedName>
</protein>
<dbReference type="PANTHER" id="PTHR35841">
    <property type="entry name" value="PHOSPHONATES-BINDING PERIPLASMIC PROTEIN"/>
    <property type="match status" value="1"/>
</dbReference>
<organism evidence="2 3">
    <name type="scientific">Eiseniibacteriota bacterium</name>
    <dbReference type="NCBI Taxonomy" id="2212470"/>
    <lineage>
        <taxon>Bacteria</taxon>
        <taxon>Candidatus Eiseniibacteriota</taxon>
    </lineage>
</organism>
<name>A0A956RPG8_UNCEI</name>
<proteinExistence type="predicted"/>
<evidence type="ECO:0000256" key="1">
    <source>
        <dbReference type="SAM" id="MobiDB-lite"/>
    </source>
</evidence>
<feature type="region of interest" description="Disordered" evidence="1">
    <location>
        <begin position="1"/>
        <end position="32"/>
    </location>
</feature>
<comment type="caution">
    <text evidence="2">The sequence shown here is derived from an EMBL/GenBank/DDBJ whole genome shotgun (WGS) entry which is preliminary data.</text>
</comment>
<dbReference type="PANTHER" id="PTHR35841:SF1">
    <property type="entry name" value="PHOSPHONATES-BINDING PERIPLASMIC PROTEIN"/>
    <property type="match status" value="1"/>
</dbReference>
<dbReference type="Pfam" id="PF12974">
    <property type="entry name" value="Phosphonate-bd"/>
    <property type="match status" value="1"/>
</dbReference>
<evidence type="ECO:0000313" key="3">
    <source>
        <dbReference type="Proteomes" id="UP000697710"/>
    </source>
</evidence>
<reference evidence="2" key="2">
    <citation type="journal article" date="2021" name="Microbiome">
        <title>Successional dynamics and alternative stable states in a saline activated sludge microbial community over 9 years.</title>
        <authorList>
            <person name="Wang Y."/>
            <person name="Ye J."/>
            <person name="Ju F."/>
            <person name="Liu L."/>
            <person name="Boyd J.A."/>
            <person name="Deng Y."/>
            <person name="Parks D.H."/>
            <person name="Jiang X."/>
            <person name="Yin X."/>
            <person name="Woodcroft B.J."/>
            <person name="Tyson G.W."/>
            <person name="Hugenholtz P."/>
            <person name="Polz M.F."/>
            <person name="Zhang T."/>
        </authorList>
    </citation>
    <scope>NUCLEOTIDE SEQUENCE</scope>
    <source>
        <strain evidence="2">HKST-UBA01</strain>
    </source>
</reference>
<accession>A0A956RPG8</accession>
<reference evidence="2" key="1">
    <citation type="submission" date="2020-04" db="EMBL/GenBank/DDBJ databases">
        <authorList>
            <person name="Zhang T."/>
        </authorList>
    </citation>
    <scope>NUCLEOTIDE SEQUENCE</scope>
    <source>
        <strain evidence="2">HKST-UBA01</strain>
    </source>
</reference>